<keyword evidence="2 3" id="KW-0802">TPR repeat</keyword>
<dbReference type="AlphaFoldDB" id="A0A271IV91"/>
<evidence type="ECO:0000256" key="3">
    <source>
        <dbReference type="PROSITE-ProRule" id="PRU00339"/>
    </source>
</evidence>
<gene>
    <name evidence="5" type="ORF">BSZ37_00460</name>
</gene>
<evidence type="ECO:0000256" key="1">
    <source>
        <dbReference type="ARBA" id="ARBA00022737"/>
    </source>
</evidence>
<reference evidence="5 6" key="1">
    <citation type="submission" date="2016-11" db="EMBL/GenBank/DDBJ databases">
        <title>Study of marine rhodopsin-containing bacteria.</title>
        <authorList>
            <person name="Yoshizawa S."/>
            <person name="Kumagai Y."/>
            <person name="Kogure K."/>
        </authorList>
    </citation>
    <scope>NUCLEOTIDE SEQUENCE [LARGE SCALE GENOMIC DNA]</scope>
    <source>
        <strain evidence="5 6">SAORIC-28</strain>
    </source>
</reference>
<dbReference type="GO" id="GO:0009279">
    <property type="term" value="C:cell outer membrane"/>
    <property type="evidence" value="ECO:0007669"/>
    <property type="project" value="TreeGrafter"/>
</dbReference>
<dbReference type="InterPro" id="IPR036514">
    <property type="entry name" value="SGNH_hydro_sf"/>
</dbReference>
<protein>
    <recommendedName>
        <fullName evidence="7">SGNH hydrolase-type esterase domain-containing protein</fullName>
    </recommendedName>
</protein>
<dbReference type="PANTHER" id="PTHR44858">
    <property type="entry name" value="TETRATRICOPEPTIDE REPEAT PROTEIN 6"/>
    <property type="match status" value="1"/>
</dbReference>
<dbReference type="SUPFAM" id="SSF48452">
    <property type="entry name" value="TPR-like"/>
    <property type="match status" value="1"/>
</dbReference>
<dbReference type="PANTHER" id="PTHR44858:SF1">
    <property type="entry name" value="UDP-N-ACETYLGLUCOSAMINE--PEPTIDE N-ACETYLGLUCOSAMINYLTRANSFERASE SPINDLY-RELATED"/>
    <property type="match status" value="1"/>
</dbReference>
<dbReference type="PROSITE" id="PS50005">
    <property type="entry name" value="TPR"/>
    <property type="match status" value="3"/>
</dbReference>
<dbReference type="Gene3D" id="3.40.50.1110">
    <property type="entry name" value="SGNH hydrolase"/>
    <property type="match status" value="1"/>
</dbReference>
<sequence>MSARTAPAPPPAPVLSRRRRIVFTGVMLLIPVLFFAVLEGGLRLADYGDDYPLFEPLDENPQYLVRNADIARRYFAQQASVPAPLHDVFAAQKGDDEYRVFVQGGSTAAGFPFYGGGAFSRMLERRLQDTFPDRTIEVINTAMDAVSSYTLLDLADEIVAQEPDAVLIYAGHNEYYGALGVGSAESLGRFRGLVNVYLRLRHVRTVQLLRNVLAGLGGGAEAPTPDGGGEADGGTMMAQMAGEQTVPYGSPEYELGLRQFRSNLSDLLATYERAGVPVFIATVASNERDQRPFVSAFAAGTDEAAWREAYDRGVGAGRRGDLAEARAAFAEAVRLDSLAADGFYALARVEEALGDTAAAREAFVAARDRDALRFRAPRAINAVIRDVAAAHGATVVAAEARLRQEAPGGTIGKEHMLEHLHPTLDGYFLIADAFYDALREAGAIGDWSRAVPDDLARRDLPLTPADSLVGLLRVRRMTSYWPFVPEGQPVRRGDTLTVRTPFDRIVQALYTNEAPWLDATGELATVYEQQGDLEAALQARQAVVSAYPMFGQPYLGLGGVYFRAGRLDEAADAFRKAAEREPRSPDPLSMLGAVEVRRGDVPEAIGYYEEARALAPGNPQVLYNLGVAYAFAQRYAEARGAVEALLHVQPDHAQARALLASLPPIGATGPARR</sequence>
<name>A0A271IV91_9BACT</name>
<proteinExistence type="predicted"/>
<evidence type="ECO:0008006" key="7">
    <source>
        <dbReference type="Google" id="ProtNLM"/>
    </source>
</evidence>
<organism evidence="5 6">
    <name type="scientific">Rubrivirga marina</name>
    <dbReference type="NCBI Taxonomy" id="1196024"/>
    <lineage>
        <taxon>Bacteria</taxon>
        <taxon>Pseudomonadati</taxon>
        <taxon>Rhodothermota</taxon>
        <taxon>Rhodothermia</taxon>
        <taxon>Rhodothermales</taxon>
        <taxon>Rubricoccaceae</taxon>
        <taxon>Rubrivirga</taxon>
    </lineage>
</organism>
<dbReference type="InterPro" id="IPR050498">
    <property type="entry name" value="Ycf3"/>
</dbReference>
<dbReference type="OrthoDB" id="239390at2"/>
<feature type="repeat" description="TPR" evidence="3">
    <location>
        <begin position="551"/>
        <end position="584"/>
    </location>
</feature>
<feature type="repeat" description="TPR" evidence="3">
    <location>
        <begin position="619"/>
        <end position="652"/>
    </location>
</feature>
<evidence type="ECO:0000313" key="5">
    <source>
        <dbReference type="EMBL" id="PAP75030.1"/>
    </source>
</evidence>
<accession>A0A271IV91</accession>
<feature type="transmembrane region" description="Helical" evidence="4">
    <location>
        <begin position="21"/>
        <end position="38"/>
    </location>
</feature>
<dbReference type="RefSeq" id="WP_095508656.1">
    <property type="nucleotide sequence ID" value="NZ_MQWD01000001.1"/>
</dbReference>
<evidence type="ECO:0000313" key="6">
    <source>
        <dbReference type="Proteomes" id="UP000216339"/>
    </source>
</evidence>
<feature type="repeat" description="TPR" evidence="3">
    <location>
        <begin position="585"/>
        <end position="618"/>
    </location>
</feature>
<dbReference type="Pfam" id="PF13432">
    <property type="entry name" value="TPR_16"/>
    <property type="match status" value="2"/>
</dbReference>
<dbReference type="EMBL" id="MQWD01000001">
    <property type="protein sequence ID" value="PAP75030.1"/>
    <property type="molecule type" value="Genomic_DNA"/>
</dbReference>
<keyword evidence="6" id="KW-1185">Reference proteome</keyword>
<keyword evidence="4" id="KW-1133">Transmembrane helix</keyword>
<dbReference type="InterPro" id="IPR011990">
    <property type="entry name" value="TPR-like_helical_dom_sf"/>
</dbReference>
<keyword evidence="4" id="KW-0812">Transmembrane</keyword>
<dbReference type="InterPro" id="IPR019734">
    <property type="entry name" value="TPR_rpt"/>
</dbReference>
<dbReference type="Gene3D" id="1.25.40.10">
    <property type="entry name" value="Tetratricopeptide repeat domain"/>
    <property type="match status" value="2"/>
</dbReference>
<dbReference type="GO" id="GO:0016788">
    <property type="term" value="F:hydrolase activity, acting on ester bonds"/>
    <property type="evidence" value="ECO:0007669"/>
    <property type="project" value="UniProtKB-ARBA"/>
</dbReference>
<comment type="caution">
    <text evidence="5">The sequence shown here is derived from an EMBL/GenBank/DDBJ whole genome shotgun (WGS) entry which is preliminary data.</text>
</comment>
<evidence type="ECO:0000256" key="2">
    <source>
        <dbReference type="ARBA" id="ARBA00022803"/>
    </source>
</evidence>
<dbReference type="SMART" id="SM00028">
    <property type="entry name" value="TPR"/>
    <property type="match status" value="6"/>
</dbReference>
<evidence type="ECO:0000256" key="4">
    <source>
        <dbReference type="SAM" id="Phobius"/>
    </source>
</evidence>
<dbReference type="Pfam" id="PF14559">
    <property type="entry name" value="TPR_19"/>
    <property type="match status" value="1"/>
</dbReference>
<keyword evidence="1" id="KW-0677">Repeat</keyword>
<dbReference type="PROSITE" id="PS50293">
    <property type="entry name" value="TPR_REGION"/>
    <property type="match status" value="1"/>
</dbReference>
<keyword evidence="4" id="KW-0472">Membrane</keyword>
<dbReference type="GO" id="GO:0046813">
    <property type="term" value="P:receptor-mediated virion attachment to host cell"/>
    <property type="evidence" value="ECO:0007669"/>
    <property type="project" value="TreeGrafter"/>
</dbReference>
<dbReference type="Proteomes" id="UP000216339">
    <property type="component" value="Unassembled WGS sequence"/>
</dbReference>
<dbReference type="SUPFAM" id="SSF52266">
    <property type="entry name" value="SGNH hydrolase"/>
    <property type="match status" value="1"/>
</dbReference>